<reference evidence="3 4" key="1">
    <citation type="submission" date="2020-08" db="EMBL/GenBank/DDBJ databases">
        <title>Genomic Encyclopedia of Type Strains, Phase IV (KMG-IV): sequencing the most valuable type-strain genomes for metagenomic binning, comparative biology and taxonomic classification.</title>
        <authorList>
            <person name="Goeker M."/>
        </authorList>
    </citation>
    <scope>NUCLEOTIDE SEQUENCE [LARGE SCALE GENOMIC DNA]</scope>
    <source>
        <strain evidence="3 4">YIM 65646</strain>
    </source>
</reference>
<feature type="compositionally biased region" description="Polar residues" evidence="1">
    <location>
        <begin position="141"/>
        <end position="162"/>
    </location>
</feature>
<sequence length="252" mass="25897">MILAGTLIVVGIVLTGLSAVQLGIARAAAKWPSARRPRLGRGPALVGITTGVLFAGAAGALAATLVPTEGLMWTLGVAGAGVLVSAVATGIAAKLASQVELKALISTPSPAYIAITPRGEAPPMIAARSDNMAAPPAQPATIATSGATNDSGSLPGAHNTSPPTQPVAYATPRHDHIRPWDEPELAVPTDAEPGWVYQDGDGNYLLVVDIDTPEDEGRRLVRLVDFALAPYGSVREPLRLAGSIEISVWPME</sequence>
<keyword evidence="2" id="KW-0812">Transmembrane</keyword>
<proteinExistence type="predicted"/>
<gene>
    <name evidence="3" type="ORF">HNR73_005699</name>
</gene>
<keyword evidence="2" id="KW-0472">Membrane</keyword>
<protein>
    <submittedName>
        <fullName evidence="3">Uncharacterized protein</fullName>
    </submittedName>
</protein>
<evidence type="ECO:0000256" key="1">
    <source>
        <dbReference type="SAM" id="MobiDB-lite"/>
    </source>
</evidence>
<dbReference type="RefSeq" id="WP_184790621.1">
    <property type="nucleotide sequence ID" value="NZ_BONT01000053.1"/>
</dbReference>
<accession>A0A841FKG1</accession>
<organism evidence="3 4">
    <name type="scientific">Phytomonospora endophytica</name>
    <dbReference type="NCBI Taxonomy" id="714109"/>
    <lineage>
        <taxon>Bacteria</taxon>
        <taxon>Bacillati</taxon>
        <taxon>Actinomycetota</taxon>
        <taxon>Actinomycetes</taxon>
        <taxon>Micromonosporales</taxon>
        <taxon>Micromonosporaceae</taxon>
        <taxon>Phytomonospora</taxon>
    </lineage>
</organism>
<name>A0A841FKG1_9ACTN</name>
<dbReference type="AlphaFoldDB" id="A0A841FKG1"/>
<evidence type="ECO:0000256" key="2">
    <source>
        <dbReference type="SAM" id="Phobius"/>
    </source>
</evidence>
<keyword evidence="4" id="KW-1185">Reference proteome</keyword>
<keyword evidence="2" id="KW-1133">Transmembrane helix</keyword>
<feature type="region of interest" description="Disordered" evidence="1">
    <location>
        <begin position="134"/>
        <end position="168"/>
    </location>
</feature>
<comment type="caution">
    <text evidence="3">The sequence shown here is derived from an EMBL/GenBank/DDBJ whole genome shotgun (WGS) entry which is preliminary data.</text>
</comment>
<feature type="transmembrane region" description="Helical" evidence="2">
    <location>
        <begin position="44"/>
        <end position="65"/>
    </location>
</feature>
<evidence type="ECO:0000313" key="3">
    <source>
        <dbReference type="EMBL" id="MBB6037821.1"/>
    </source>
</evidence>
<evidence type="ECO:0000313" key="4">
    <source>
        <dbReference type="Proteomes" id="UP000548476"/>
    </source>
</evidence>
<feature type="transmembrane region" description="Helical" evidence="2">
    <location>
        <begin position="6"/>
        <end position="24"/>
    </location>
</feature>
<feature type="transmembrane region" description="Helical" evidence="2">
    <location>
        <begin position="71"/>
        <end position="93"/>
    </location>
</feature>
<dbReference type="EMBL" id="JACHGT010000013">
    <property type="protein sequence ID" value="MBB6037821.1"/>
    <property type="molecule type" value="Genomic_DNA"/>
</dbReference>
<dbReference type="Proteomes" id="UP000548476">
    <property type="component" value="Unassembled WGS sequence"/>
</dbReference>